<dbReference type="AlphaFoldDB" id="A0A9P7S1U2"/>
<keyword evidence="2" id="KW-1185">Reference proteome</keyword>
<dbReference type="OrthoDB" id="2576496at2759"/>
<evidence type="ECO:0008006" key="3">
    <source>
        <dbReference type="Google" id="ProtNLM"/>
    </source>
</evidence>
<dbReference type="EMBL" id="CM032184">
    <property type="protein sequence ID" value="KAG7093777.1"/>
    <property type="molecule type" value="Genomic_DNA"/>
</dbReference>
<evidence type="ECO:0000313" key="2">
    <source>
        <dbReference type="Proteomes" id="UP001049176"/>
    </source>
</evidence>
<dbReference type="Proteomes" id="UP001049176">
    <property type="component" value="Chromosome 4"/>
</dbReference>
<accession>A0A9P7S1U2</accession>
<evidence type="ECO:0000313" key="1">
    <source>
        <dbReference type="EMBL" id="KAG7093777.1"/>
    </source>
</evidence>
<sequence length="303" mass="34090">MPFDVLNDVSILELAKATILQIDCDAAVVSTCTATLVSIDAYQMHLIDHYRASDKPGMSREQHRCLGVKIGGRFCDQLFPTIEELRDHIDRAHIKYLKTWPCPFSSCTNSIFKSPLLLQEHVHLTHSLYLGLPIIRLEAYLRPSWRPASISRSSLHPPPPIPGSTCRLLSELIAPVTLPNMKLPKPFTRPSTPLLSSQSSTAFSPVKKIPQLGSIESIQSMQSTEEDLHLQDLVHPSMEKLNNGSIVVWRRPRLLGRDTVRPLPMSSEKHTSLFVPPASIHYEVFKRRIKQLRKDGILDASQS</sequence>
<gene>
    <name evidence="1" type="ORF">E1B28_007424</name>
</gene>
<name>A0A9P7S1U2_9AGAR</name>
<organism evidence="1 2">
    <name type="scientific">Marasmius oreades</name>
    <name type="common">fairy-ring Marasmius</name>
    <dbReference type="NCBI Taxonomy" id="181124"/>
    <lineage>
        <taxon>Eukaryota</taxon>
        <taxon>Fungi</taxon>
        <taxon>Dikarya</taxon>
        <taxon>Basidiomycota</taxon>
        <taxon>Agaricomycotina</taxon>
        <taxon>Agaricomycetes</taxon>
        <taxon>Agaricomycetidae</taxon>
        <taxon>Agaricales</taxon>
        <taxon>Marasmiineae</taxon>
        <taxon>Marasmiaceae</taxon>
        <taxon>Marasmius</taxon>
    </lineage>
</organism>
<dbReference type="KEGG" id="more:E1B28_007424"/>
<comment type="caution">
    <text evidence="1">The sequence shown here is derived from an EMBL/GenBank/DDBJ whole genome shotgun (WGS) entry which is preliminary data.</text>
</comment>
<protein>
    <recommendedName>
        <fullName evidence="3">C2H2-type domain-containing protein</fullName>
    </recommendedName>
</protein>
<dbReference type="GeneID" id="66076500"/>
<proteinExistence type="predicted"/>
<dbReference type="RefSeq" id="XP_043010247.1">
    <property type="nucleotide sequence ID" value="XM_043152161.1"/>
</dbReference>
<reference evidence="1" key="1">
    <citation type="journal article" date="2021" name="Genome Biol. Evol.">
        <title>The assembled and annotated genome of the fairy-ring fungus Marasmius oreades.</title>
        <authorList>
            <person name="Hiltunen M."/>
            <person name="Ament-Velasquez S.L."/>
            <person name="Johannesson H."/>
        </authorList>
    </citation>
    <scope>NUCLEOTIDE SEQUENCE</scope>
    <source>
        <strain evidence="1">03SP1</strain>
    </source>
</reference>